<accession>A0A4U5JZ57</accession>
<dbReference type="GO" id="GO:0006508">
    <property type="term" value="P:proteolysis"/>
    <property type="evidence" value="ECO:0007669"/>
    <property type="project" value="UniProtKB-KW"/>
</dbReference>
<dbReference type="Pfam" id="PF01483">
    <property type="entry name" value="P_proprotein"/>
    <property type="match status" value="1"/>
</dbReference>
<keyword evidence="8" id="KW-0720">Serine protease</keyword>
<evidence type="ECO:0000256" key="2">
    <source>
        <dbReference type="ARBA" id="ARBA00009388"/>
    </source>
</evidence>
<dbReference type="InterPro" id="IPR050728">
    <property type="entry name" value="Zinc_Metalloprotease_M4"/>
</dbReference>
<evidence type="ECO:0000256" key="6">
    <source>
        <dbReference type="ARBA" id="ARBA00022729"/>
    </source>
</evidence>
<evidence type="ECO:0000256" key="3">
    <source>
        <dbReference type="ARBA" id="ARBA00022525"/>
    </source>
</evidence>
<dbReference type="InterPro" id="IPR013856">
    <property type="entry name" value="Peptidase_M4_domain"/>
</dbReference>
<dbReference type="Gene3D" id="2.60.120.380">
    <property type="match status" value="1"/>
</dbReference>
<proteinExistence type="inferred from homology"/>
<feature type="active site" evidence="12">
    <location>
        <position position="366"/>
    </location>
</feature>
<feature type="signal peptide" evidence="13">
    <location>
        <begin position="1"/>
        <end position="27"/>
    </location>
</feature>
<dbReference type="GO" id="GO:0004252">
    <property type="term" value="F:serine-type endopeptidase activity"/>
    <property type="evidence" value="ECO:0007669"/>
    <property type="project" value="InterPro"/>
</dbReference>
<dbReference type="OrthoDB" id="5378341at2"/>
<dbReference type="InterPro" id="IPR001570">
    <property type="entry name" value="Peptidase_M4_C_domain"/>
</dbReference>
<keyword evidence="5" id="KW-0479">Metal-binding</keyword>
<feature type="chain" id="PRO_5020580916" evidence="13">
    <location>
        <begin position="28"/>
        <end position="754"/>
    </location>
</feature>
<dbReference type="SUPFAM" id="SSF49785">
    <property type="entry name" value="Galactose-binding domain-like"/>
    <property type="match status" value="1"/>
</dbReference>
<dbReference type="InterPro" id="IPR007280">
    <property type="entry name" value="Peptidase_C_arc/bac"/>
</dbReference>
<protein>
    <submittedName>
        <fullName evidence="15">Hemagglutinin</fullName>
    </submittedName>
</protein>
<organism evidence="15 16">
    <name type="scientific">Luteimonas gilva</name>
    <dbReference type="NCBI Taxonomy" id="2572684"/>
    <lineage>
        <taxon>Bacteria</taxon>
        <taxon>Pseudomonadati</taxon>
        <taxon>Pseudomonadota</taxon>
        <taxon>Gammaproteobacteria</taxon>
        <taxon>Lysobacterales</taxon>
        <taxon>Lysobacteraceae</taxon>
        <taxon>Luteimonas</taxon>
    </lineage>
</organism>
<feature type="active site" description="Proton donor" evidence="12">
    <location>
        <position position="450"/>
    </location>
</feature>
<evidence type="ECO:0000256" key="10">
    <source>
        <dbReference type="ARBA" id="ARBA00023049"/>
    </source>
</evidence>
<dbReference type="InterPro" id="IPR008979">
    <property type="entry name" value="Galactose-bd-like_sf"/>
</dbReference>
<dbReference type="InterPro" id="IPR027268">
    <property type="entry name" value="Peptidase_M4/M1_CTD_sf"/>
</dbReference>
<dbReference type="InterPro" id="IPR023612">
    <property type="entry name" value="Peptidase_M4"/>
</dbReference>
<dbReference type="PRINTS" id="PR00730">
    <property type="entry name" value="THERMOLYSIN"/>
</dbReference>
<dbReference type="Gene3D" id="1.10.390.10">
    <property type="entry name" value="Neutral Protease Domain 2"/>
    <property type="match status" value="1"/>
</dbReference>
<comment type="subcellular location">
    <subcellularLocation>
        <location evidence="1">Secreted</location>
    </subcellularLocation>
</comment>
<dbReference type="GO" id="GO:0046872">
    <property type="term" value="F:metal ion binding"/>
    <property type="evidence" value="ECO:0007669"/>
    <property type="project" value="UniProtKB-KW"/>
</dbReference>
<dbReference type="FunFam" id="2.60.120.380:FF:000013">
    <property type="entry name" value="Alkaline serine protease"/>
    <property type="match status" value="1"/>
</dbReference>
<dbReference type="Pfam" id="PF02868">
    <property type="entry name" value="Peptidase_M4_C"/>
    <property type="match status" value="1"/>
</dbReference>
<evidence type="ECO:0000256" key="9">
    <source>
        <dbReference type="ARBA" id="ARBA00022833"/>
    </source>
</evidence>
<keyword evidence="16" id="KW-1185">Reference proteome</keyword>
<reference evidence="15 16" key="1">
    <citation type="submission" date="2019-04" db="EMBL/GenBank/DDBJ databases">
        <title>Reference strain of H23.</title>
        <authorList>
            <person name="Luo X."/>
        </authorList>
    </citation>
    <scope>NUCLEOTIDE SEQUENCE [LARGE SCALE GENOMIC DNA]</scope>
    <source>
        <strain evidence="15 16">H23</strain>
    </source>
</reference>
<dbReference type="Gene3D" id="3.10.450.40">
    <property type="match status" value="1"/>
</dbReference>
<dbReference type="CDD" id="cd09597">
    <property type="entry name" value="M4_TLP"/>
    <property type="match status" value="1"/>
</dbReference>
<comment type="similarity">
    <text evidence="2">Belongs to the peptidase M4 family.</text>
</comment>
<dbReference type="FunFam" id="2.60.120.260:FF:000149">
    <property type="entry name" value="Leupeptin-inactivating enzyme 1"/>
    <property type="match status" value="1"/>
</dbReference>
<dbReference type="PANTHER" id="PTHR33794:SF1">
    <property type="entry name" value="BACILLOLYSIN"/>
    <property type="match status" value="1"/>
</dbReference>
<evidence type="ECO:0000313" key="15">
    <source>
        <dbReference type="EMBL" id="TKR34031.1"/>
    </source>
</evidence>
<evidence type="ECO:0000259" key="14">
    <source>
        <dbReference type="PROSITE" id="PS51829"/>
    </source>
</evidence>
<evidence type="ECO:0000256" key="12">
    <source>
        <dbReference type="PIRSR" id="PIRSR623612-1"/>
    </source>
</evidence>
<dbReference type="InterPro" id="IPR002884">
    <property type="entry name" value="P_dom"/>
</dbReference>
<keyword evidence="4" id="KW-0645">Protease</keyword>
<dbReference type="Pfam" id="PF07504">
    <property type="entry name" value="FTP"/>
    <property type="match status" value="1"/>
</dbReference>
<dbReference type="GO" id="GO:0004222">
    <property type="term" value="F:metalloendopeptidase activity"/>
    <property type="evidence" value="ECO:0007669"/>
    <property type="project" value="InterPro"/>
</dbReference>
<dbReference type="SUPFAM" id="SSF55486">
    <property type="entry name" value="Metalloproteases ('zincins'), catalytic domain"/>
    <property type="match status" value="1"/>
</dbReference>
<sequence>MRHTRQRLTLIALSPLALALSVASAQAANRVDLRGADLARLNSQYQSASRGLAAPANARDRHAELIGLDSDSGLSLLRSNKDGDGSIVYRYQQTFRGVPVFGEHVIVREGKDGKANRLFGKMVNGLASEIPATAAKIPTTQALAIAKRARLGSGLTTKIVQRENVQQQIYVDKDGRARLSYLVSFFADQPKGGAPTRPYVIVDAQSGAILQQWEGLTTAEIGTGPGGNEKTGQYEYGTDFGFNDVTVDGANCVMDNATVRTINLNHDDTYPVPTGQDAFVYTCPRNTFQAINGAYSPANDAHYFGKVVFDTYNAYVGAPPLTQKLEMRVHYGTSYENAFWDGVGMTFGDGASTFYPLVSLDVSAHEVSHGFTEQNSGLIYAGQSGGINEAYSDIAGEAAEYFFKGGTNDFLVGADIFKAAGEALRYMEDPTLDGISIGSADDYYDGLNVHYSSGVYNRAFFILANTAGWNTEKAFKAFAKANQDYWTPSTDFYDGACGVESAAEDLGYAKADVTAAFAAVDSECGGGPEPPTVDPLTKGVPVTGLSSSTGQSLYYSLDVPAGASNLTFTMSGGTGDADMYMKFGEIPTDVVWDCRPYKSGNAEVCTVAAPAAGTYYVRLKAYAAFTGVSLVGDYTTSGGGGTQTYTNDTDVTIVDNATVASPITVSGRSGRAKNDAQVSVNIVHTYRGDLRVDLVSPDGSVYNLHNRTGGSADNLIQTYTKNLSSEKLNGTWKLRVNDNASGDTGYINSWSITF</sequence>
<evidence type="ECO:0000256" key="5">
    <source>
        <dbReference type="ARBA" id="ARBA00022723"/>
    </source>
</evidence>
<feature type="domain" description="P/Homo B" evidence="14">
    <location>
        <begin position="640"/>
        <end position="754"/>
    </location>
</feature>
<name>A0A4U5JZ57_9GAMM</name>
<dbReference type="Proteomes" id="UP000308707">
    <property type="component" value="Unassembled WGS sequence"/>
</dbReference>
<keyword evidence="11" id="KW-0865">Zymogen</keyword>
<dbReference type="Gene3D" id="3.10.170.10">
    <property type="match status" value="1"/>
</dbReference>
<dbReference type="Gene3D" id="2.60.120.260">
    <property type="entry name" value="Galactose-binding domain-like"/>
    <property type="match status" value="1"/>
</dbReference>
<dbReference type="PROSITE" id="PS51829">
    <property type="entry name" value="P_HOMO_B"/>
    <property type="match status" value="1"/>
</dbReference>
<evidence type="ECO:0000313" key="16">
    <source>
        <dbReference type="Proteomes" id="UP000308707"/>
    </source>
</evidence>
<gene>
    <name evidence="15" type="ORF">FCE95_07120</name>
</gene>
<evidence type="ECO:0000256" key="13">
    <source>
        <dbReference type="SAM" id="SignalP"/>
    </source>
</evidence>
<dbReference type="Pfam" id="PF01447">
    <property type="entry name" value="Peptidase_M4"/>
    <property type="match status" value="1"/>
</dbReference>
<evidence type="ECO:0000256" key="4">
    <source>
        <dbReference type="ARBA" id="ARBA00022670"/>
    </source>
</evidence>
<dbReference type="AlphaFoldDB" id="A0A4U5JZ57"/>
<dbReference type="EMBL" id="SZUA01000001">
    <property type="protein sequence ID" value="TKR34031.1"/>
    <property type="molecule type" value="Genomic_DNA"/>
</dbReference>
<evidence type="ECO:0000256" key="7">
    <source>
        <dbReference type="ARBA" id="ARBA00022801"/>
    </source>
</evidence>
<keyword evidence="3" id="KW-0964">Secreted</keyword>
<dbReference type="Gene3D" id="3.10.450.490">
    <property type="match status" value="1"/>
</dbReference>
<keyword evidence="6 13" id="KW-0732">Signal</keyword>
<evidence type="ECO:0000256" key="8">
    <source>
        <dbReference type="ARBA" id="ARBA00022825"/>
    </source>
</evidence>
<keyword evidence="9" id="KW-0862">Zinc</keyword>
<keyword evidence="7" id="KW-0378">Hydrolase</keyword>
<dbReference type="InterPro" id="IPR011096">
    <property type="entry name" value="FTP_domain"/>
</dbReference>
<keyword evidence="10" id="KW-0482">Metalloprotease</keyword>
<dbReference type="PANTHER" id="PTHR33794">
    <property type="entry name" value="BACILLOLYSIN"/>
    <property type="match status" value="1"/>
</dbReference>
<evidence type="ECO:0000256" key="1">
    <source>
        <dbReference type="ARBA" id="ARBA00004613"/>
    </source>
</evidence>
<evidence type="ECO:0000256" key="11">
    <source>
        <dbReference type="ARBA" id="ARBA00023145"/>
    </source>
</evidence>
<dbReference type="Pfam" id="PF04151">
    <property type="entry name" value="PPC"/>
    <property type="match status" value="1"/>
</dbReference>
<comment type="caution">
    <text evidence="15">The sequence shown here is derived from an EMBL/GenBank/DDBJ whole genome shotgun (WGS) entry which is preliminary data.</text>
</comment>
<dbReference type="GO" id="GO:0005576">
    <property type="term" value="C:extracellular region"/>
    <property type="evidence" value="ECO:0007669"/>
    <property type="project" value="UniProtKB-SubCell"/>
</dbReference>